<dbReference type="RefSeq" id="WP_210218235.1">
    <property type="nucleotide sequence ID" value="NZ_CP072793.1"/>
</dbReference>
<keyword evidence="6 11" id="KW-0547">Nucleotide-binding</keyword>
<evidence type="ECO:0000256" key="3">
    <source>
        <dbReference type="ARBA" id="ARBA00011245"/>
    </source>
</evidence>
<dbReference type="GO" id="GO:0006420">
    <property type="term" value="P:arginyl-tRNA aminoacylation"/>
    <property type="evidence" value="ECO:0007669"/>
    <property type="project" value="UniProtKB-UniRule"/>
</dbReference>
<dbReference type="HAMAP" id="MF_00123">
    <property type="entry name" value="Arg_tRNA_synth"/>
    <property type="match status" value="1"/>
</dbReference>
<dbReference type="InterPro" id="IPR035684">
    <property type="entry name" value="ArgRS_core"/>
</dbReference>
<evidence type="ECO:0000256" key="4">
    <source>
        <dbReference type="ARBA" id="ARBA00022490"/>
    </source>
</evidence>
<dbReference type="FunFam" id="1.10.730.10:FF:000006">
    <property type="entry name" value="Arginyl-tRNA synthetase 2, mitochondrial"/>
    <property type="match status" value="1"/>
</dbReference>
<proteinExistence type="inferred from homology"/>
<comment type="subcellular location">
    <subcellularLocation>
        <location evidence="1 11">Cytoplasm</location>
    </subcellularLocation>
</comment>
<keyword evidence="16" id="KW-1185">Reference proteome</keyword>
<evidence type="ECO:0000313" key="15">
    <source>
        <dbReference type="EMBL" id="QTR52695.1"/>
    </source>
</evidence>
<organism evidence="15 16">
    <name type="scientific">Thiothrix unzii</name>
    <dbReference type="NCBI Taxonomy" id="111769"/>
    <lineage>
        <taxon>Bacteria</taxon>
        <taxon>Pseudomonadati</taxon>
        <taxon>Pseudomonadota</taxon>
        <taxon>Gammaproteobacteria</taxon>
        <taxon>Thiotrichales</taxon>
        <taxon>Thiotrichaceae</taxon>
        <taxon>Thiothrix</taxon>
    </lineage>
</organism>
<dbReference type="GO" id="GO:0005524">
    <property type="term" value="F:ATP binding"/>
    <property type="evidence" value="ECO:0007669"/>
    <property type="project" value="UniProtKB-UniRule"/>
</dbReference>
<dbReference type="Pfam" id="PF03485">
    <property type="entry name" value="Arg_tRNA_synt_N"/>
    <property type="match status" value="1"/>
</dbReference>
<reference evidence="15" key="1">
    <citation type="submission" date="2021-04" db="EMBL/GenBank/DDBJ databases">
        <title>Genomics, taxonomy and metabolism of representatives of sulfur bacteria of the genus Thiothrix: Thiothrix fructosivorans QT, Thiothrix unzii A1T and three new species, Thiothrix subterranea sp. nov., Thiothrix litoralis sp. nov. and 'Candidatus Thiothrix anitrata' sp. nov.</title>
        <authorList>
            <person name="Ravin N.V."/>
            <person name="Smolyakov D."/>
            <person name="Rudenko T.S."/>
            <person name="Mardanov A.V."/>
            <person name="Beletsky A.V."/>
            <person name="Markov N.D."/>
            <person name="Fomenkov A.I."/>
            <person name="Roberts R.J."/>
            <person name="Karnachuk O.V."/>
            <person name="Novikov A."/>
            <person name="Grabovich M.Y."/>
        </authorList>
    </citation>
    <scope>NUCLEOTIDE SEQUENCE</scope>
    <source>
        <strain evidence="15">A1</strain>
    </source>
</reference>
<dbReference type="InterPro" id="IPR008909">
    <property type="entry name" value="DALR_anticod-bd"/>
</dbReference>
<evidence type="ECO:0000256" key="7">
    <source>
        <dbReference type="ARBA" id="ARBA00022840"/>
    </source>
</evidence>
<comment type="similarity">
    <text evidence="2 11 12">Belongs to the class-I aminoacyl-tRNA synthetase family.</text>
</comment>
<evidence type="ECO:0000313" key="16">
    <source>
        <dbReference type="Proteomes" id="UP000672009"/>
    </source>
</evidence>
<evidence type="ECO:0000256" key="6">
    <source>
        <dbReference type="ARBA" id="ARBA00022741"/>
    </source>
</evidence>
<dbReference type="PRINTS" id="PR01038">
    <property type="entry name" value="TRNASYNTHARG"/>
</dbReference>
<evidence type="ECO:0000256" key="1">
    <source>
        <dbReference type="ARBA" id="ARBA00004496"/>
    </source>
</evidence>
<dbReference type="FunFam" id="3.40.50.620:FF:000030">
    <property type="entry name" value="Arginine--tRNA ligase"/>
    <property type="match status" value="1"/>
</dbReference>
<dbReference type="InterPro" id="IPR001278">
    <property type="entry name" value="Arg-tRNA-ligase"/>
</dbReference>
<dbReference type="InterPro" id="IPR001412">
    <property type="entry name" value="aa-tRNA-synth_I_CS"/>
</dbReference>
<dbReference type="SUPFAM" id="SSF47323">
    <property type="entry name" value="Anticodon-binding domain of a subclass of class I aminoacyl-tRNA synthetases"/>
    <property type="match status" value="1"/>
</dbReference>
<dbReference type="PANTHER" id="PTHR11956">
    <property type="entry name" value="ARGINYL-TRNA SYNTHETASE"/>
    <property type="match status" value="1"/>
</dbReference>
<dbReference type="Gene3D" id="3.30.1360.70">
    <property type="entry name" value="Arginyl tRNA synthetase N-terminal domain"/>
    <property type="match status" value="1"/>
</dbReference>
<dbReference type="InterPro" id="IPR005148">
    <property type="entry name" value="Arg-tRNA-synth_N"/>
</dbReference>
<dbReference type="Pfam" id="PF05746">
    <property type="entry name" value="DALR_1"/>
    <property type="match status" value="1"/>
</dbReference>
<dbReference type="InterPro" id="IPR036695">
    <property type="entry name" value="Arg-tRNA-synth_N_sf"/>
</dbReference>
<dbReference type="KEGG" id="tun:J9260_13410"/>
<dbReference type="Pfam" id="PF00750">
    <property type="entry name" value="tRNA-synt_1d"/>
    <property type="match status" value="1"/>
</dbReference>
<dbReference type="Gene3D" id="3.40.50.620">
    <property type="entry name" value="HUPs"/>
    <property type="match status" value="1"/>
</dbReference>
<comment type="subunit">
    <text evidence="3 11">Monomer.</text>
</comment>
<comment type="catalytic activity">
    <reaction evidence="10 11">
        <text>tRNA(Arg) + L-arginine + ATP = L-arginyl-tRNA(Arg) + AMP + diphosphate</text>
        <dbReference type="Rhea" id="RHEA:20301"/>
        <dbReference type="Rhea" id="RHEA-COMP:9658"/>
        <dbReference type="Rhea" id="RHEA-COMP:9673"/>
        <dbReference type="ChEBI" id="CHEBI:30616"/>
        <dbReference type="ChEBI" id="CHEBI:32682"/>
        <dbReference type="ChEBI" id="CHEBI:33019"/>
        <dbReference type="ChEBI" id="CHEBI:78442"/>
        <dbReference type="ChEBI" id="CHEBI:78513"/>
        <dbReference type="ChEBI" id="CHEBI:456215"/>
        <dbReference type="EC" id="6.1.1.19"/>
    </reaction>
</comment>
<keyword evidence="4 11" id="KW-0963">Cytoplasm</keyword>
<dbReference type="SUPFAM" id="SSF52374">
    <property type="entry name" value="Nucleotidylyl transferase"/>
    <property type="match status" value="1"/>
</dbReference>
<feature type="short sequence motif" description="'HIGH' region" evidence="11">
    <location>
        <begin position="125"/>
        <end position="135"/>
    </location>
</feature>
<sequence length="582" mass="64403">MNIRQLLDDRITAALHALGAPANVTAIVKPSARPEFGDYQANGVMAAAKQLKLNPRELATRLLETLDLSDLAEKLEVAGPGFINIHLKNVWLAEMLVPFGSAQGSVARRLSEVEAQTIVIDYSGPNLAKEMHVGHLRSTIIGDAVARVLEFQGHKVIRQNHVGDWGTQFGMLIAHMVSMAEQHGGVSGVAPQLADLETFYREAKKRFDDEPQFADTARDYVVKLQSGDAECLAWWQQFIDISLHHCEAVYERLGVSLTRADVKPESAYNADLAQVVSDLQASGLLVEDQGAQCVFLEEFKNKDGSITPIIVQKTGGGYLYATTDLAALRYRSSVLNIDRALYFTDARQSLHFQQVFTLARKAGFVRTDISLEHMPFGNMLGEDGKPFKTRTGGTVKLVELLTEAEERAFALVTEKNPTLDETERRAIAHTVGIGAVKYADLSKNRNSDYIFNWETMLSFEGNTAPYLQYAYARIKSIFRRAQLETGNASIVLQASAERVLAVKLLQFTEVTDSVAKEGLPNHLCTYLYELAGNFMSFYEACPILKEGVDAEVRDSRLHLAQVTAQTLQTGLALLGIEVMERM</sequence>
<dbReference type="CDD" id="cd07956">
    <property type="entry name" value="Anticodon_Ia_Arg"/>
    <property type="match status" value="1"/>
</dbReference>
<protein>
    <recommendedName>
        <fullName evidence="11">Arginine--tRNA ligase</fullName>
        <ecNumber evidence="11">6.1.1.19</ecNumber>
    </recommendedName>
    <alternativeName>
        <fullName evidence="11">Arginyl-tRNA synthetase</fullName>
        <shortName evidence="11">ArgRS</shortName>
    </alternativeName>
</protein>
<evidence type="ECO:0000259" key="14">
    <source>
        <dbReference type="SMART" id="SM01016"/>
    </source>
</evidence>
<dbReference type="InterPro" id="IPR009080">
    <property type="entry name" value="tRNAsynth_Ia_anticodon-bd"/>
</dbReference>
<evidence type="ECO:0000259" key="13">
    <source>
        <dbReference type="SMART" id="SM00836"/>
    </source>
</evidence>
<evidence type="ECO:0000256" key="8">
    <source>
        <dbReference type="ARBA" id="ARBA00022917"/>
    </source>
</evidence>
<dbReference type="EMBL" id="CP072793">
    <property type="protein sequence ID" value="QTR52695.1"/>
    <property type="molecule type" value="Genomic_DNA"/>
</dbReference>
<dbReference type="NCBIfam" id="TIGR00456">
    <property type="entry name" value="argS"/>
    <property type="match status" value="1"/>
</dbReference>
<accession>A0A975F940</accession>
<dbReference type="GO" id="GO:0005737">
    <property type="term" value="C:cytoplasm"/>
    <property type="evidence" value="ECO:0007669"/>
    <property type="project" value="UniProtKB-SubCell"/>
</dbReference>
<dbReference type="GO" id="GO:0004814">
    <property type="term" value="F:arginine-tRNA ligase activity"/>
    <property type="evidence" value="ECO:0007669"/>
    <property type="project" value="UniProtKB-UniRule"/>
</dbReference>
<dbReference type="SMART" id="SM00836">
    <property type="entry name" value="DALR_1"/>
    <property type="match status" value="1"/>
</dbReference>
<dbReference type="SUPFAM" id="SSF55190">
    <property type="entry name" value="Arginyl-tRNA synthetase (ArgRS), N-terminal 'additional' domain"/>
    <property type="match status" value="1"/>
</dbReference>
<keyword evidence="8 11" id="KW-0648">Protein biosynthesis</keyword>
<gene>
    <name evidence="11 15" type="primary">argS</name>
    <name evidence="15" type="ORF">J9260_13410</name>
</gene>
<evidence type="ECO:0000256" key="12">
    <source>
        <dbReference type="RuleBase" id="RU363038"/>
    </source>
</evidence>
<evidence type="ECO:0000256" key="5">
    <source>
        <dbReference type="ARBA" id="ARBA00022598"/>
    </source>
</evidence>
<keyword evidence="7 11" id="KW-0067">ATP-binding</keyword>
<dbReference type="InterPro" id="IPR014729">
    <property type="entry name" value="Rossmann-like_a/b/a_fold"/>
</dbReference>
<evidence type="ECO:0000256" key="2">
    <source>
        <dbReference type="ARBA" id="ARBA00005594"/>
    </source>
</evidence>
<evidence type="ECO:0000256" key="10">
    <source>
        <dbReference type="ARBA" id="ARBA00049339"/>
    </source>
</evidence>
<name>A0A975F940_9GAMM</name>
<feature type="domain" description="DALR anticodon binding" evidence="13">
    <location>
        <begin position="467"/>
        <end position="582"/>
    </location>
</feature>
<dbReference type="PANTHER" id="PTHR11956:SF5">
    <property type="entry name" value="ARGININE--TRNA LIGASE, CYTOPLASMIC"/>
    <property type="match status" value="1"/>
</dbReference>
<evidence type="ECO:0000256" key="9">
    <source>
        <dbReference type="ARBA" id="ARBA00023146"/>
    </source>
</evidence>
<dbReference type="SMART" id="SM01016">
    <property type="entry name" value="Arg_tRNA_synt_N"/>
    <property type="match status" value="1"/>
</dbReference>
<dbReference type="PROSITE" id="PS00178">
    <property type="entry name" value="AA_TRNA_LIGASE_I"/>
    <property type="match status" value="1"/>
</dbReference>
<feature type="domain" description="Arginyl tRNA synthetase N-terminal" evidence="14">
    <location>
        <begin position="5"/>
        <end position="87"/>
    </location>
</feature>
<keyword evidence="9 11" id="KW-0030">Aminoacyl-tRNA synthetase</keyword>
<dbReference type="Proteomes" id="UP000672009">
    <property type="component" value="Chromosome"/>
</dbReference>
<evidence type="ECO:0000256" key="11">
    <source>
        <dbReference type="HAMAP-Rule" id="MF_00123"/>
    </source>
</evidence>
<keyword evidence="5 11" id="KW-0436">Ligase</keyword>
<dbReference type="CDD" id="cd00671">
    <property type="entry name" value="ArgRS_core"/>
    <property type="match status" value="1"/>
</dbReference>
<dbReference type="Gene3D" id="1.10.730.10">
    <property type="entry name" value="Isoleucyl-tRNA Synthetase, Domain 1"/>
    <property type="match status" value="1"/>
</dbReference>
<dbReference type="EC" id="6.1.1.19" evidence="11"/>
<dbReference type="AlphaFoldDB" id="A0A975F940"/>